<keyword evidence="3" id="KW-1185">Reference proteome</keyword>
<evidence type="ECO:0000259" key="1">
    <source>
        <dbReference type="Pfam" id="PF12706"/>
    </source>
</evidence>
<reference evidence="3" key="1">
    <citation type="submission" date="2023-07" db="EMBL/GenBank/DDBJ databases">
        <title>30 novel species of actinomycetes from the DSMZ collection.</title>
        <authorList>
            <person name="Nouioui I."/>
        </authorList>
    </citation>
    <scope>NUCLEOTIDE SEQUENCE [LARGE SCALE GENOMIC DNA]</scope>
    <source>
        <strain evidence="3">DSM 45834</strain>
    </source>
</reference>
<dbReference type="InterPro" id="IPR001279">
    <property type="entry name" value="Metallo-B-lactamas"/>
</dbReference>
<accession>A0ABU2N746</accession>
<protein>
    <submittedName>
        <fullName evidence="2">MBL fold metallo-hydrolase</fullName>
    </submittedName>
</protein>
<dbReference type="PANTHER" id="PTHR43546">
    <property type="entry name" value="UPF0173 METAL-DEPENDENT HYDROLASE MJ1163-RELATED"/>
    <property type="match status" value="1"/>
</dbReference>
<organism evidence="2 3">
    <name type="scientific">Pseudonocardia charpentierae</name>
    <dbReference type="NCBI Taxonomy" id="3075545"/>
    <lineage>
        <taxon>Bacteria</taxon>
        <taxon>Bacillati</taxon>
        <taxon>Actinomycetota</taxon>
        <taxon>Actinomycetes</taxon>
        <taxon>Pseudonocardiales</taxon>
        <taxon>Pseudonocardiaceae</taxon>
        <taxon>Pseudonocardia</taxon>
    </lineage>
</organism>
<dbReference type="InterPro" id="IPR050114">
    <property type="entry name" value="UPF0173_UPF0282_UlaG_hydrolase"/>
</dbReference>
<dbReference type="EMBL" id="JAVREJ010000003">
    <property type="protein sequence ID" value="MDT0349377.1"/>
    <property type="molecule type" value="Genomic_DNA"/>
</dbReference>
<dbReference type="InterPro" id="IPR036866">
    <property type="entry name" value="RibonucZ/Hydroxyglut_hydro"/>
</dbReference>
<dbReference type="SUPFAM" id="SSF56281">
    <property type="entry name" value="Metallo-hydrolase/oxidoreductase"/>
    <property type="match status" value="1"/>
</dbReference>
<dbReference type="PANTHER" id="PTHR43546:SF7">
    <property type="entry name" value="METALLO-BETA-LACTAMASE DOMAIN-CONTAINING PROTEIN"/>
    <property type="match status" value="1"/>
</dbReference>
<comment type="caution">
    <text evidence="2">The sequence shown here is derived from an EMBL/GenBank/DDBJ whole genome shotgun (WGS) entry which is preliminary data.</text>
</comment>
<dbReference type="Pfam" id="PF12706">
    <property type="entry name" value="Lactamase_B_2"/>
    <property type="match status" value="1"/>
</dbReference>
<evidence type="ECO:0000313" key="2">
    <source>
        <dbReference type="EMBL" id="MDT0349377.1"/>
    </source>
</evidence>
<gene>
    <name evidence="2" type="ORF">RM445_07530</name>
</gene>
<name>A0ABU2N746_9PSEU</name>
<dbReference type="Proteomes" id="UP001183202">
    <property type="component" value="Unassembled WGS sequence"/>
</dbReference>
<evidence type="ECO:0000313" key="3">
    <source>
        <dbReference type="Proteomes" id="UP001183202"/>
    </source>
</evidence>
<proteinExistence type="predicted"/>
<dbReference type="RefSeq" id="WP_311555395.1">
    <property type="nucleotide sequence ID" value="NZ_JAVREJ010000003.1"/>
</dbReference>
<dbReference type="Gene3D" id="3.60.15.10">
    <property type="entry name" value="Ribonuclease Z/Hydroxyacylglutathione hydrolase-like"/>
    <property type="match status" value="1"/>
</dbReference>
<feature type="domain" description="Metallo-beta-lactamase" evidence="1">
    <location>
        <begin position="44"/>
        <end position="227"/>
    </location>
</feature>
<sequence length="271" mass="29661">MTASLTFVGTATTVLRLGGFTLLTDPNFIRRGQRVHLGYGLTSKRRTDPALTPAELPAYDALVLSHLHGDHFDRVARRELPRQPPVVTTAKAAETLRKWGFGGATGLDHWAEWQSVREDERLTITAVPGQHGPAVVHRLLPPVIGTVLDLETRSGDGWRRDLRVYVTGDTLNVPRLSEVTERFPDVDVMVAHLGGTKVLGVLVTMDDRQGTDLVERVRPGTVVPVHHDDYGVFASPLSNFVAEMGRRGHAALLKTVGRGQTVDLFPTSHPG</sequence>